<reference evidence="1" key="1">
    <citation type="submission" date="2019-10" db="EMBL/GenBank/DDBJ databases">
        <authorList>
            <person name="Soares A.E.R."/>
            <person name="Aleixo A."/>
            <person name="Schneider P."/>
            <person name="Miyaki C.Y."/>
            <person name="Schneider M.P."/>
            <person name="Mello C."/>
            <person name="Vasconcelos A.T.R."/>
        </authorList>
    </citation>
    <scope>NUCLEOTIDE SEQUENCE</scope>
    <source>
        <tissue evidence="1">Muscle</tissue>
    </source>
</reference>
<proteinExistence type="predicted"/>
<protein>
    <submittedName>
        <fullName evidence="1">Uncharacterized protein</fullName>
    </submittedName>
</protein>
<evidence type="ECO:0000313" key="2">
    <source>
        <dbReference type="Proteomes" id="UP001145742"/>
    </source>
</evidence>
<keyword evidence="2" id="KW-1185">Reference proteome</keyword>
<evidence type="ECO:0000313" key="1">
    <source>
        <dbReference type="EMBL" id="KAJ7415399.1"/>
    </source>
</evidence>
<dbReference type="Proteomes" id="UP001145742">
    <property type="component" value="Unassembled WGS sequence"/>
</dbReference>
<comment type="caution">
    <text evidence="1">The sequence shown here is derived from an EMBL/GenBank/DDBJ whole genome shotgun (WGS) entry which is preliminary data.</text>
</comment>
<name>A0ABQ9D5D3_9PASS</name>
<dbReference type="EMBL" id="WHWB01033950">
    <property type="protein sequence ID" value="KAJ7415399.1"/>
    <property type="molecule type" value="Genomic_DNA"/>
</dbReference>
<gene>
    <name evidence="1" type="ORF">WISP_78367</name>
</gene>
<organism evidence="1 2">
    <name type="scientific">Willisornis vidua</name>
    <name type="common">Xingu scale-backed antbird</name>
    <dbReference type="NCBI Taxonomy" id="1566151"/>
    <lineage>
        <taxon>Eukaryota</taxon>
        <taxon>Metazoa</taxon>
        <taxon>Chordata</taxon>
        <taxon>Craniata</taxon>
        <taxon>Vertebrata</taxon>
        <taxon>Euteleostomi</taxon>
        <taxon>Archelosauria</taxon>
        <taxon>Archosauria</taxon>
        <taxon>Dinosauria</taxon>
        <taxon>Saurischia</taxon>
        <taxon>Theropoda</taxon>
        <taxon>Coelurosauria</taxon>
        <taxon>Aves</taxon>
        <taxon>Neognathae</taxon>
        <taxon>Neoaves</taxon>
        <taxon>Telluraves</taxon>
        <taxon>Australaves</taxon>
        <taxon>Passeriformes</taxon>
        <taxon>Thamnophilidae</taxon>
        <taxon>Willisornis</taxon>
    </lineage>
</organism>
<sequence>MSSLGRDREGIVLNDLLITQELQYEKGLWFIINGIDKGIKCPLSKLADDMKLSAEVGTPEGWVTIQWDLDKSENWAHGNLMKFNNDKCKLLVLV</sequence>
<accession>A0ABQ9D5D3</accession>